<keyword evidence="1" id="KW-0472">Membrane</keyword>
<keyword evidence="1" id="KW-1133">Transmembrane helix</keyword>
<keyword evidence="1" id="KW-0812">Transmembrane</keyword>
<protein>
    <recommendedName>
        <fullName evidence="4">STAS/SEC14 domain-containing protein</fullName>
    </recommendedName>
</protein>
<organism evidence="2 3">
    <name type="scientific">Algibacter miyuki</name>
    <dbReference type="NCBI Taxonomy" id="1306933"/>
    <lineage>
        <taxon>Bacteria</taxon>
        <taxon>Pseudomonadati</taxon>
        <taxon>Bacteroidota</taxon>
        <taxon>Flavobacteriia</taxon>
        <taxon>Flavobacteriales</taxon>
        <taxon>Flavobacteriaceae</taxon>
        <taxon>Algibacter</taxon>
    </lineage>
</organism>
<name>A0ABV5GWK8_9FLAO</name>
<proteinExistence type="predicted"/>
<evidence type="ECO:0000313" key="3">
    <source>
        <dbReference type="Proteomes" id="UP001589590"/>
    </source>
</evidence>
<dbReference type="Proteomes" id="UP001589590">
    <property type="component" value="Unassembled WGS sequence"/>
</dbReference>
<comment type="caution">
    <text evidence="2">The sequence shown here is derived from an EMBL/GenBank/DDBJ whole genome shotgun (WGS) entry which is preliminary data.</text>
</comment>
<sequence length="126" mass="14308">MIHSVYNHQTQILETEFKDVVSTKDLVRYLLHFKSNKLYPRQLRSIVDATDVVVTFTFKDLQLCNQAKTKSLEDYAFVASAVVISNPATAAISTLYGAIAQNKKYKYKVFSTRSAALSWLDGFSFK</sequence>
<dbReference type="EMBL" id="JBHMFA010000001">
    <property type="protein sequence ID" value="MFB9103948.1"/>
    <property type="molecule type" value="Genomic_DNA"/>
</dbReference>
<keyword evidence="3" id="KW-1185">Reference proteome</keyword>
<evidence type="ECO:0008006" key="4">
    <source>
        <dbReference type="Google" id="ProtNLM"/>
    </source>
</evidence>
<gene>
    <name evidence="2" type="ORF">ACFFU1_03475</name>
</gene>
<reference evidence="2 3" key="1">
    <citation type="submission" date="2024-09" db="EMBL/GenBank/DDBJ databases">
        <authorList>
            <person name="Sun Q."/>
            <person name="Mori K."/>
        </authorList>
    </citation>
    <scope>NUCLEOTIDE SEQUENCE [LARGE SCALE GENOMIC DNA]</scope>
    <source>
        <strain evidence="2 3">CECT 8300</strain>
    </source>
</reference>
<evidence type="ECO:0000313" key="2">
    <source>
        <dbReference type="EMBL" id="MFB9103948.1"/>
    </source>
</evidence>
<evidence type="ECO:0000256" key="1">
    <source>
        <dbReference type="SAM" id="Phobius"/>
    </source>
</evidence>
<accession>A0ABV5GWK8</accession>
<feature type="transmembrane region" description="Helical" evidence="1">
    <location>
        <begin position="75"/>
        <end position="99"/>
    </location>
</feature>
<dbReference type="RefSeq" id="WP_290269902.1">
    <property type="nucleotide sequence ID" value="NZ_JAUFQP010000007.1"/>
</dbReference>